<dbReference type="PANTHER" id="PTHR42655:SF1">
    <property type="entry name" value="GLYCOGEN PHOSPHORYLASE"/>
    <property type="match status" value="1"/>
</dbReference>
<proteinExistence type="inferred from homology"/>
<dbReference type="SUPFAM" id="SSF53756">
    <property type="entry name" value="UDP-Glycosyltransferase/glycogen phosphorylase"/>
    <property type="match status" value="1"/>
</dbReference>
<protein>
    <recommendedName>
        <fullName evidence="4">Glycogen phosphorylase</fullName>
    </recommendedName>
</protein>
<dbReference type="InterPro" id="IPR000811">
    <property type="entry name" value="Glyco_trans_35"/>
</dbReference>
<dbReference type="Gene3D" id="3.40.50.2000">
    <property type="entry name" value="Glycogen Phosphorylase B"/>
    <property type="match status" value="2"/>
</dbReference>
<evidence type="ECO:0000313" key="3">
    <source>
        <dbReference type="Proteomes" id="UP001321445"/>
    </source>
</evidence>
<comment type="similarity">
    <text evidence="1">Belongs to the glycogen phosphorylase family.</text>
</comment>
<evidence type="ECO:0000313" key="2">
    <source>
        <dbReference type="EMBL" id="BDY11776.1"/>
    </source>
</evidence>
<reference evidence="2 3" key="1">
    <citation type="submission" date="2023-03" db="EMBL/GenBank/DDBJ databases">
        <title>Description of Hydrogenimonas sp. ISO32.</title>
        <authorList>
            <person name="Mino S."/>
            <person name="Fukazawa S."/>
            <person name="Sawabe T."/>
        </authorList>
    </citation>
    <scope>NUCLEOTIDE SEQUENCE [LARGE SCALE GENOMIC DNA]</scope>
    <source>
        <strain evidence="2 3">ISO32</strain>
    </source>
</reference>
<sequence length="231" mass="26674">MAYFCTEFGLHHTLPIYSGGFGFLAGDILKETSDMGLPMVGVGFMYPQGYVRQVIGSDGWQQGANETIDKDCAPIERNDPWDRQISSHLYTPDMNQGLRQQIVLGIGGYRMLEEIGIEYSILHLNEGHPTCVLFERVRVFIEDGGLSLDEAIEKVKRTSIFTTHTPLQAATEVYSFNMMSNYFEDYRKRLGHRWRDVKRYDRRRCALRYDRASDACRDRQGRNSHRRTDSL</sequence>
<evidence type="ECO:0008006" key="4">
    <source>
        <dbReference type="Google" id="ProtNLM"/>
    </source>
</evidence>
<dbReference type="Pfam" id="PF00343">
    <property type="entry name" value="Phosphorylase"/>
    <property type="match status" value="1"/>
</dbReference>
<dbReference type="RefSeq" id="WP_286336992.1">
    <property type="nucleotide sequence ID" value="NZ_AP027370.1"/>
</dbReference>
<dbReference type="Proteomes" id="UP001321445">
    <property type="component" value="Chromosome"/>
</dbReference>
<evidence type="ECO:0000256" key="1">
    <source>
        <dbReference type="ARBA" id="ARBA00006047"/>
    </source>
</evidence>
<dbReference type="InterPro" id="IPR052182">
    <property type="entry name" value="Glycogen/Maltodextrin_Phosph"/>
</dbReference>
<dbReference type="PANTHER" id="PTHR42655">
    <property type="entry name" value="GLYCOGEN PHOSPHORYLASE"/>
    <property type="match status" value="1"/>
</dbReference>
<dbReference type="EMBL" id="AP027370">
    <property type="protein sequence ID" value="BDY11776.1"/>
    <property type="molecule type" value="Genomic_DNA"/>
</dbReference>
<accession>A0ABN6WSI7</accession>
<name>A0ABN6WSI7_9BACT</name>
<keyword evidence="3" id="KW-1185">Reference proteome</keyword>
<gene>
    <name evidence="2" type="ORF">HCR_00880</name>
</gene>
<organism evidence="2 3">
    <name type="scientific">Hydrogenimonas cancrithermarum</name>
    <dbReference type="NCBI Taxonomy" id="2993563"/>
    <lineage>
        <taxon>Bacteria</taxon>
        <taxon>Pseudomonadati</taxon>
        <taxon>Campylobacterota</taxon>
        <taxon>Epsilonproteobacteria</taxon>
        <taxon>Campylobacterales</taxon>
        <taxon>Hydrogenimonadaceae</taxon>
        <taxon>Hydrogenimonas</taxon>
    </lineage>
</organism>